<dbReference type="RefSeq" id="WP_021722315.1">
    <property type="nucleotide sequence ID" value="NZ_CBLU010000006.1"/>
</dbReference>
<dbReference type="EMBL" id="CBLU010000006">
    <property type="protein sequence ID" value="CDG04255.1"/>
    <property type="molecule type" value="Genomic_DNA"/>
</dbReference>
<dbReference type="Gene3D" id="1.20.5.340">
    <property type="match status" value="1"/>
</dbReference>
<feature type="coiled-coil region" evidence="1">
    <location>
        <begin position="432"/>
        <end position="459"/>
    </location>
</feature>
<name>S6ESH1_LACLL</name>
<dbReference type="InterPro" id="IPR007119">
    <property type="entry name" value="Phage_tail_spike_N"/>
</dbReference>
<dbReference type="NCBIfam" id="TIGR01665">
    <property type="entry name" value="put_anti_recept"/>
    <property type="match status" value="1"/>
</dbReference>
<dbReference type="Pfam" id="PF06605">
    <property type="entry name" value="Prophage_tail"/>
    <property type="match status" value="1"/>
</dbReference>
<evidence type="ECO:0000313" key="4">
    <source>
        <dbReference type="Proteomes" id="UP000015361"/>
    </source>
</evidence>
<evidence type="ECO:0000259" key="2">
    <source>
        <dbReference type="Pfam" id="PF06605"/>
    </source>
</evidence>
<evidence type="ECO:0000256" key="1">
    <source>
        <dbReference type="SAM" id="Coils"/>
    </source>
</evidence>
<protein>
    <recommendedName>
        <fullName evidence="2">Tail spike domain-containing protein</fullName>
    </recommendedName>
</protein>
<reference evidence="3 4" key="1">
    <citation type="journal article" date="2013" name="Appl. Environ. Microbiol.">
        <title>The Carbohydrate Metabolism Signature of Lactococcus lactis Strain A12 Reveals Its Sourdough Ecosystem Origin.</title>
        <authorList>
            <person name="Passerini D."/>
            <person name="Coddeville M."/>
            <person name="Le Bourgeois P."/>
            <person name="Loubiere P."/>
            <person name="Ritzenthaler P."/>
            <person name="Fontagne-Faucher C."/>
            <person name="Daveran-Mingot M.L."/>
            <person name="Cocaign-Bousquet M."/>
        </authorList>
    </citation>
    <scope>NUCLEOTIDE SEQUENCE [LARGE SCALE GENOMIC DNA]</scope>
    <source>
        <strain evidence="3 4">A12</strain>
    </source>
</reference>
<organism evidence="3 4">
    <name type="scientific">Lactococcus lactis subsp. lactis A12</name>
    <dbReference type="NCBI Taxonomy" id="1137134"/>
    <lineage>
        <taxon>Bacteria</taxon>
        <taxon>Bacillati</taxon>
        <taxon>Bacillota</taxon>
        <taxon>Bacilli</taxon>
        <taxon>Lactobacillales</taxon>
        <taxon>Streptococcaceae</taxon>
        <taxon>Lactococcus</taxon>
    </lineage>
</organism>
<evidence type="ECO:0000313" key="3">
    <source>
        <dbReference type="EMBL" id="CDG04255.1"/>
    </source>
</evidence>
<sequence>MITLYNKTESNFNHNGLAVLDGNIVSPVISEELNGLFSFEFDYPIHAPHSNELMPEMIVKAPVPELSDQLFRIVERDDTLGGFLHIVAHHIFYDLATNFIEDTYIVNKNGSGALTQLLGATQFTHRFTGTSNITGVSNVRLVRLNPVEVLLDSDLENSFQSRYGGEILRDNFTISMLTTRGSNNGVQIRDKKNLTGYKADVDYSGIVTRIMPQGNDGLFLPEKYVDSPNINQYVQPKIKVIKYDNVKVGDEEDEFTQAEAYEELRRLAALEYSANKVDLPKATYDVEFAPLERTEEYKDFAQLETINLGDTVSVLHAEDGLNITARMVSYKYAPLLKAYISVTLGNITPKFTDVAKDINRVDNKAEQAKDDANYALSSANGKNTNFYGTATPANPKLGDVWYKENGDKLEMWVYENRDGVTQWYPLMTDMTAEEVKQAVEQAQSDANTATEKANQAFNDAVNALNAAESASESVATLTTSVEQNTSQISLVASGMSTLEGRVTTAESTLTVQAGQIASKASQSTVDNLTGRITTAESTITQNADRFELSLSKTNKALNDLAGMSIADLQWTSGGLNTADGSENTYGGYVRSGFTRVKSSEQYLLQTFVGGKLYSNYTTAYLIYYKEDKSFLSYATFGNTTTPFTVPSSAAFIRIRLTTSSSPDTIDCYMLKTNVVGGYVDFSAISNVVKLTATTDTLMLSVAENTEAIGVPFKVNQWEQGSLSTSDGSEVASSSYLRSEFLEVQPGDKFIGQLRDGGSLTVYYHYYGMNLPYVDYVPTPKQYGENITTGTYTNDTIAEYLNSKNVETMSITGSVTTNPYTSNGDYLIIYKLPLLGKAAPTTIVWNGRKDTSNNIVLLYSGGAWQQISTVTNTSNSAQTWTITAEQQAGILDNVYVSFFAIKNGSYAGIYNGNTSPFTFNPSDESSYTQLSYVSSSGAITVPANTLKMRVRVNTTIKPDEYEGNIYSATAREDYTKSNSLYSAILMQKDLINLRVGKGDVINQINISPESILIAGNKVHITGQTTIDSSVITSAMIQNAAITNAKIADATIQSAKIASIDAGKITTGTLSANRIAASSITADKMAANILTALTASSSIRITGTTIGYYSGSTLVTEINSQGMTIRRGGTTVGTIGANNISGHSDWRGLVFDLEYGTEYMTWAHKESSSAGAYTQKFTWYARTLQSGMEKGFHFDDDIYLPSMLRVGTQHQISVGGITFSSSLYTKIGSSSGSAGIAFNGSNLMVGDDGQWVDFGVIREICKKLAGRTIALPTGFNSNGTATGWYSAQSFNSMTTYS</sequence>
<dbReference type="Proteomes" id="UP000015361">
    <property type="component" value="Unassembled WGS sequence"/>
</dbReference>
<accession>S6ESH1</accession>
<proteinExistence type="predicted"/>
<keyword evidence="1" id="KW-0175">Coiled coil</keyword>
<feature type="domain" description="Tail spike" evidence="2">
    <location>
        <begin position="92"/>
        <end position="355"/>
    </location>
</feature>
<dbReference type="InterPro" id="IPR010572">
    <property type="entry name" value="Tail_dom"/>
</dbReference>
<gene>
    <name evidence="3" type="ORF">O9U_10235</name>
</gene>
<comment type="caution">
    <text evidence="3">The sequence shown here is derived from an EMBL/GenBank/DDBJ whole genome shotgun (WGS) entry which is preliminary data.</text>
</comment>